<keyword evidence="5" id="KW-0456">Lyase</keyword>
<dbReference type="Proteomes" id="UP000740754">
    <property type="component" value="Unassembled WGS sequence"/>
</dbReference>
<dbReference type="InterPro" id="IPR014074">
    <property type="entry name" value="Carboxysome_shell_carb_anhy"/>
</dbReference>
<keyword evidence="11" id="KW-1283">Bacterial microcompartment</keyword>
<keyword evidence="8" id="KW-1282">Carboxysome</keyword>
<evidence type="ECO:0000256" key="4">
    <source>
        <dbReference type="ARBA" id="ARBA00022833"/>
    </source>
</evidence>
<evidence type="ECO:0000256" key="5">
    <source>
        <dbReference type="ARBA" id="ARBA00023239"/>
    </source>
</evidence>
<dbReference type="EC" id="4.2.1.1" evidence="2 13"/>
<feature type="domain" description="Carboxysome Shell Carbonic Anhydrase C-terminal" evidence="14">
    <location>
        <begin position="391"/>
        <end position="506"/>
    </location>
</feature>
<protein>
    <recommendedName>
        <fullName evidence="10 13">Carboxysome shell carbonic anhydrase</fullName>
        <ecNumber evidence="2 13">4.2.1.1</ecNumber>
    </recommendedName>
</protein>
<proteinExistence type="inferred from homology"/>
<evidence type="ECO:0000256" key="11">
    <source>
        <dbReference type="ARBA" id="ARBA00024446"/>
    </source>
</evidence>
<sequence length="514" mass="56074">MVAIRTTPRGQRGARRRTPLWRAAPVHPPLAASVSSPVVTVAVDGPAPVMVGATSSPDQDNRRLGDYARRVQHAFEAIEPTLRRIAALSQDADFVRRAQHEAHARLGFELPVSVLERAWIGGLDMRALFAYASFATVRALSDDYFLNDPLGMGGRAAAFERFLLECGFHAMNLTPCSDGRLAHVIGYVLRLPMGVVRRKAHAGALFDVEEAVRRWTETELRRHREGLPNTADAPTRYLKVAVYHHSSRDPAHQGCAAHGSDDARAAAAGLAQLRAFREAIENSYCCGASIDILLIGVDTDTDRIRIHLPDAAGEPALERYLDSGSLHAEIRGLGTQAVRDHIRAAVSAAGGANPPTAGMQRLVARLIEHNLEQLDYVRAEHGGQYPDAGHQERFIGVGGDLAEVQLRNLTFFAFMRTLEEGAADLDIGVDIFRRLNLARGLPIPVVVRFDYPGRVPGARARAVERCTRVAEAIARRYPELAAQGLLHTWSTVRDSDHGGRIEGVGGSLSEWEGL</sequence>
<evidence type="ECO:0000256" key="3">
    <source>
        <dbReference type="ARBA" id="ARBA00022723"/>
    </source>
</evidence>
<dbReference type="EMBL" id="JAAXKX010000006">
    <property type="protein sequence ID" value="NKN32775.1"/>
    <property type="molecule type" value="Genomic_DNA"/>
</dbReference>
<feature type="domain" description="Carboxysome Shell Carbonic Anhydrase N-terminal" evidence="16">
    <location>
        <begin position="59"/>
        <end position="145"/>
    </location>
</feature>
<dbReference type="NCBIfam" id="TIGR02701">
    <property type="entry name" value="shell_carb_anhy"/>
    <property type="match status" value="1"/>
</dbReference>
<comment type="subcellular location">
    <subcellularLocation>
        <location evidence="7">Carboxysome</location>
    </subcellularLocation>
</comment>
<keyword evidence="3" id="KW-0479">Metal-binding</keyword>
<comment type="cofactor">
    <cofactor evidence="1">
        <name>Zn(2+)</name>
        <dbReference type="ChEBI" id="CHEBI:29105"/>
    </cofactor>
</comment>
<accession>A0ABX1I9B0</accession>
<evidence type="ECO:0000256" key="13">
    <source>
        <dbReference type="NCBIfam" id="TIGR02701"/>
    </source>
</evidence>
<dbReference type="Pfam" id="PF08936">
    <property type="entry name" value="CsoSCA_C"/>
    <property type="match status" value="1"/>
</dbReference>
<evidence type="ECO:0000256" key="8">
    <source>
        <dbReference type="ARBA" id="ARBA00023669"/>
    </source>
</evidence>
<evidence type="ECO:0000256" key="2">
    <source>
        <dbReference type="ARBA" id="ARBA00012925"/>
    </source>
</evidence>
<comment type="catalytic activity">
    <reaction evidence="12">
        <text>hydrogencarbonate + H(+) = CO2 + H2O</text>
        <dbReference type="Rhea" id="RHEA:10748"/>
        <dbReference type="ChEBI" id="CHEBI:15377"/>
        <dbReference type="ChEBI" id="CHEBI:15378"/>
        <dbReference type="ChEBI" id="CHEBI:16526"/>
        <dbReference type="ChEBI" id="CHEBI:17544"/>
        <dbReference type="EC" id="4.2.1.1"/>
    </reaction>
</comment>
<dbReference type="InterPro" id="IPR043066">
    <property type="entry name" value="CsoSCA_C_sf"/>
</dbReference>
<dbReference type="InterPro" id="IPR048619">
    <property type="entry name" value="CsoSCA_N"/>
</dbReference>
<evidence type="ECO:0000259" key="16">
    <source>
        <dbReference type="Pfam" id="PF20687"/>
    </source>
</evidence>
<keyword evidence="6" id="KW-0120">Carbon dioxide fixation</keyword>
<evidence type="ECO:0000256" key="7">
    <source>
        <dbReference type="ARBA" id="ARBA00023587"/>
    </source>
</evidence>
<dbReference type="Pfam" id="PF20687">
    <property type="entry name" value="CsoSCA_N"/>
    <property type="match status" value="1"/>
</dbReference>
<evidence type="ECO:0000259" key="14">
    <source>
        <dbReference type="Pfam" id="PF08936"/>
    </source>
</evidence>
<evidence type="ECO:0000256" key="6">
    <source>
        <dbReference type="ARBA" id="ARBA00023300"/>
    </source>
</evidence>
<dbReference type="Gene3D" id="1.20.120.1310">
    <property type="entry name" value="Carboxysome Shell Carbonic Anhydrase, N-terminal helical domain"/>
    <property type="match status" value="1"/>
</dbReference>
<gene>
    <name evidence="17" type="ORF">HF203_06025</name>
</gene>
<dbReference type="InterPro" id="IPR048620">
    <property type="entry name" value="CsoSCA_C"/>
</dbReference>
<dbReference type="RefSeq" id="WP_168667664.1">
    <property type="nucleotide sequence ID" value="NZ_JAAXKX010000006.1"/>
</dbReference>
<reference evidence="17 18" key="1">
    <citation type="submission" date="2020-04" db="EMBL/GenBank/DDBJ databases">
        <title>Draft Whole-Genome sequence of Marichromatium bheemlicum DSM 18632, type strain.</title>
        <authorList>
            <person name="Kyndt J.A."/>
            <person name="Meyer T.E."/>
        </authorList>
    </citation>
    <scope>NUCLEOTIDE SEQUENCE [LARGE SCALE GENOMIC DNA]</scope>
    <source>
        <strain evidence="17 18">DSM 18632</strain>
    </source>
</reference>
<keyword evidence="4" id="KW-0862">Zinc</keyword>
<evidence type="ECO:0000259" key="15">
    <source>
        <dbReference type="Pfam" id="PF20686"/>
    </source>
</evidence>
<evidence type="ECO:0000256" key="10">
    <source>
        <dbReference type="ARBA" id="ARBA00024121"/>
    </source>
</evidence>
<dbReference type="Gene3D" id="3.30.1330.140">
    <property type="entry name" value="Carboxysome Shell Carbonic Anhydrase, C-terminal domain"/>
    <property type="match status" value="1"/>
</dbReference>
<evidence type="ECO:0000256" key="9">
    <source>
        <dbReference type="ARBA" id="ARBA00024021"/>
    </source>
</evidence>
<evidence type="ECO:0000313" key="17">
    <source>
        <dbReference type="EMBL" id="NKN32775.1"/>
    </source>
</evidence>
<dbReference type="InterPro" id="IPR048539">
    <property type="entry name" value="CsoSCA_cat"/>
</dbReference>
<keyword evidence="18" id="KW-1185">Reference proteome</keyword>
<evidence type="ECO:0000256" key="1">
    <source>
        <dbReference type="ARBA" id="ARBA00001947"/>
    </source>
</evidence>
<feature type="domain" description="Carboxysome Shell Carbonic Anhydrase catalytic" evidence="15">
    <location>
        <begin position="159"/>
        <end position="390"/>
    </location>
</feature>
<evidence type="ECO:0000256" key="12">
    <source>
        <dbReference type="ARBA" id="ARBA00048348"/>
    </source>
</evidence>
<comment type="caution">
    <text evidence="17">The sequence shown here is derived from an EMBL/GenBank/DDBJ whole genome shotgun (WGS) entry which is preliminary data.</text>
</comment>
<organism evidence="17 18">
    <name type="scientific">Marichromatium bheemlicum</name>
    <dbReference type="NCBI Taxonomy" id="365339"/>
    <lineage>
        <taxon>Bacteria</taxon>
        <taxon>Pseudomonadati</taxon>
        <taxon>Pseudomonadota</taxon>
        <taxon>Gammaproteobacteria</taxon>
        <taxon>Chromatiales</taxon>
        <taxon>Chromatiaceae</taxon>
        <taxon>Marichromatium</taxon>
    </lineage>
</organism>
<name>A0ABX1I9B0_9GAMM</name>
<dbReference type="Pfam" id="PF20686">
    <property type="entry name" value="CsoSCA_cat"/>
    <property type="match status" value="1"/>
</dbReference>
<comment type="similarity">
    <text evidence="9">Belongs to the beta-class carbonic anhydrase family. CsoSCA subfamily.</text>
</comment>
<dbReference type="InterPro" id="IPR043065">
    <property type="entry name" value="CsoSCA_N_sf"/>
</dbReference>
<evidence type="ECO:0000313" key="18">
    <source>
        <dbReference type="Proteomes" id="UP000740754"/>
    </source>
</evidence>